<sequence length="295" mass="32640">MTRISDIEQHIDALSNEFGVVFLGGFVVNQADGLPTTQGQKTQGTKIQAQDTPTQDTQALLLFGNAGSSIWSAFQASREYQQAVPDPLDQWSQRIGQQFAEQLGGDCFFPFGEPRYPFIQWLKRTGAYESSALGLLIHRDYGLWSACRFACRVRTGLPVEPTMEFIAKLSATRLPKKSTRMPTLSKVAKGLCDSCPDKPCLSVCPVGAFQPHGYDYQGCTRYLIHDTANDDKRQDNNGNNVDGFNGENGENACVAYTCQARLACPVGAVYRYETAHAQFHMKQFIKSAIKANKSQ</sequence>
<evidence type="ECO:0000313" key="2">
    <source>
        <dbReference type="EMBL" id="MPV85570.1"/>
    </source>
</evidence>
<proteinExistence type="predicted"/>
<gene>
    <name evidence="2" type="ORF">GCU85_02320</name>
</gene>
<dbReference type="PROSITE" id="PS51379">
    <property type="entry name" value="4FE4S_FER_2"/>
    <property type="match status" value="1"/>
</dbReference>
<reference evidence="2 3" key="1">
    <citation type="submission" date="2019-10" db="EMBL/GenBank/DDBJ databases">
        <title>Cardiobacteriales fam. a chemoheterotrophic member of the order Cardiobacteriales, and proposal of Cardiobacteriales fam. nov.</title>
        <authorList>
            <person name="Wang C."/>
        </authorList>
    </citation>
    <scope>NUCLEOTIDE SEQUENCE [LARGE SCALE GENOMIC DNA]</scope>
    <source>
        <strain evidence="2 3">ML27</strain>
    </source>
</reference>
<comment type="caution">
    <text evidence="2">The sequence shown here is derived from an EMBL/GenBank/DDBJ whole genome shotgun (WGS) entry which is preliminary data.</text>
</comment>
<protein>
    <recommendedName>
        <fullName evidence="1">4Fe-4S ferredoxin-type domain-containing protein</fullName>
    </recommendedName>
</protein>
<evidence type="ECO:0000259" key="1">
    <source>
        <dbReference type="PROSITE" id="PS51379"/>
    </source>
</evidence>
<accession>A0A6N7EVK3</accession>
<feature type="domain" description="4Fe-4S ferredoxin-type" evidence="1">
    <location>
        <begin position="183"/>
        <end position="214"/>
    </location>
</feature>
<organism evidence="2 3">
    <name type="scientific">Ostreibacterium oceani</name>
    <dbReference type="NCBI Taxonomy" id="2654998"/>
    <lineage>
        <taxon>Bacteria</taxon>
        <taxon>Pseudomonadati</taxon>
        <taxon>Pseudomonadota</taxon>
        <taxon>Gammaproteobacteria</taxon>
        <taxon>Cardiobacteriales</taxon>
        <taxon>Ostreibacteriaceae</taxon>
        <taxon>Ostreibacterium</taxon>
    </lineage>
</organism>
<dbReference type="InParanoid" id="A0A6N7EVK3"/>
<dbReference type="EMBL" id="WHNW01000002">
    <property type="protein sequence ID" value="MPV85570.1"/>
    <property type="molecule type" value="Genomic_DNA"/>
</dbReference>
<dbReference type="Proteomes" id="UP000471298">
    <property type="component" value="Unassembled WGS sequence"/>
</dbReference>
<name>A0A6N7EVK3_9GAMM</name>
<dbReference type="AlphaFoldDB" id="A0A6N7EVK3"/>
<dbReference type="SUPFAM" id="SSF54862">
    <property type="entry name" value="4Fe-4S ferredoxins"/>
    <property type="match status" value="1"/>
</dbReference>
<keyword evidence="3" id="KW-1185">Reference proteome</keyword>
<evidence type="ECO:0000313" key="3">
    <source>
        <dbReference type="Proteomes" id="UP000471298"/>
    </source>
</evidence>
<dbReference type="RefSeq" id="WP_152808955.1">
    <property type="nucleotide sequence ID" value="NZ_WHNW01000002.1"/>
</dbReference>
<dbReference type="InterPro" id="IPR017896">
    <property type="entry name" value="4Fe4S_Fe-S-bd"/>
</dbReference>